<accession>A0A7Y3TZ24</accession>
<feature type="transmembrane region" description="Helical" evidence="1">
    <location>
        <begin position="95"/>
        <end position="115"/>
    </location>
</feature>
<organism evidence="2 3">
    <name type="scientific">Vreelandella azerica</name>
    <dbReference type="NCBI Taxonomy" id="2732867"/>
    <lineage>
        <taxon>Bacteria</taxon>
        <taxon>Pseudomonadati</taxon>
        <taxon>Pseudomonadota</taxon>
        <taxon>Gammaproteobacteria</taxon>
        <taxon>Oceanospirillales</taxon>
        <taxon>Halomonadaceae</taxon>
        <taxon>Vreelandella</taxon>
    </lineage>
</organism>
<reference evidence="2 3" key="2">
    <citation type="submission" date="2020-06" db="EMBL/GenBank/DDBJ databases">
        <title>Halomonas songnenensis sp. nov., a moderately halophilic bacterium isolated from saline and alkaline soils.</title>
        <authorList>
            <person name="Jiang J."/>
            <person name="Pan Y."/>
        </authorList>
    </citation>
    <scope>NUCLEOTIDE SEQUENCE [LARGE SCALE GENOMIC DNA]</scope>
    <source>
        <strain evidence="2 3">TBZ9</strain>
    </source>
</reference>
<feature type="transmembrane region" description="Helical" evidence="1">
    <location>
        <begin position="58"/>
        <end position="83"/>
    </location>
</feature>
<proteinExistence type="predicted"/>
<dbReference type="EMBL" id="JABFHI010000008">
    <property type="protein sequence ID" value="NOG32709.1"/>
    <property type="molecule type" value="Genomic_DNA"/>
</dbReference>
<evidence type="ECO:0000313" key="3">
    <source>
        <dbReference type="Proteomes" id="UP000588806"/>
    </source>
</evidence>
<dbReference type="AlphaFoldDB" id="A0A7Y3TZ24"/>
<feature type="transmembrane region" description="Helical" evidence="1">
    <location>
        <begin position="32"/>
        <end position="52"/>
    </location>
</feature>
<keyword evidence="3" id="KW-1185">Reference proteome</keyword>
<name>A0A7Y3TZ24_9GAMM</name>
<feature type="transmembrane region" description="Helical" evidence="1">
    <location>
        <begin position="121"/>
        <end position="142"/>
    </location>
</feature>
<keyword evidence="1" id="KW-0472">Membrane</keyword>
<evidence type="ECO:0000313" key="2">
    <source>
        <dbReference type="EMBL" id="NOG32709.1"/>
    </source>
</evidence>
<keyword evidence="1" id="KW-1133">Transmembrane helix</keyword>
<evidence type="ECO:0000256" key="1">
    <source>
        <dbReference type="SAM" id="Phobius"/>
    </source>
</evidence>
<reference evidence="2 3" key="1">
    <citation type="submission" date="2020-05" db="EMBL/GenBank/DDBJ databases">
        <authorList>
            <person name="Ruan W."/>
            <person name="Jeon C.O."/>
            <person name="Chun B.H."/>
        </authorList>
    </citation>
    <scope>NUCLEOTIDE SEQUENCE [LARGE SCALE GENOMIC DNA]</scope>
    <source>
        <strain evidence="2 3">TBZ9</strain>
    </source>
</reference>
<dbReference type="RefSeq" id="WP_171703174.1">
    <property type="nucleotide sequence ID" value="NZ_JABFHI010000008.1"/>
</dbReference>
<comment type="caution">
    <text evidence="2">The sequence shown here is derived from an EMBL/GenBank/DDBJ whole genome shotgun (WGS) entry which is preliminary data.</text>
</comment>
<keyword evidence="1" id="KW-0812">Transmembrane</keyword>
<dbReference type="Proteomes" id="UP000588806">
    <property type="component" value="Unassembled WGS sequence"/>
</dbReference>
<protein>
    <submittedName>
        <fullName evidence="2">Uncharacterized protein</fullName>
    </submittedName>
</protein>
<gene>
    <name evidence="2" type="ORF">HLB35_14810</name>
</gene>
<sequence>MINNGTAALSKMILANHFDDKFVLSLRRKVKIIIATLFPSLTLFIFIYLYFFVNINDFFASAVFVAALGFYIATAQLGVVESVMINLCGYERQAFYFNVIVFLGIMGVFVALNILPTMQDAFFTIYLLPAILGIVNICRMIWYRQLMNRYFRE</sequence>